<accession>A0A915JJZ4</accession>
<sequence length="96" mass="11017">MMGTKVMGASKTIDFRPYNKNDCYEQLDVATCLLFFVNELKISAGKYLGSFEKLRHISSGKLENFVNEVQKLHQRIANYADELSSEASRNRPQSYM</sequence>
<dbReference type="AlphaFoldDB" id="A0A915JJZ4"/>
<name>A0A915JJZ4_ROMCU</name>
<keyword evidence="1" id="KW-1185">Reference proteome</keyword>
<protein>
    <submittedName>
        <fullName evidence="2">Uncharacterized protein</fullName>
    </submittedName>
</protein>
<organism evidence="1 2">
    <name type="scientific">Romanomermis culicivorax</name>
    <name type="common">Nematode worm</name>
    <dbReference type="NCBI Taxonomy" id="13658"/>
    <lineage>
        <taxon>Eukaryota</taxon>
        <taxon>Metazoa</taxon>
        <taxon>Ecdysozoa</taxon>
        <taxon>Nematoda</taxon>
        <taxon>Enoplea</taxon>
        <taxon>Dorylaimia</taxon>
        <taxon>Mermithida</taxon>
        <taxon>Mermithoidea</taxon>
        <taxon>Mermithidae</taxon>
        <taxon>Romanomermis</taxon>
    </lineage>
</organism>
<proteinExistence type="predicted"/>
<dbReference type="Proteomes" id="UP000887565">
    <property type="component" value="Unplaced"/>
</dbReference>
<evidence type="ECO:0000313" key="1">
    <source>
        <dbReference type="Proteomes" id="UP000887565"/>
    </source>
</evidence>
<evidence type="ECO:0000313" key="2">
    <source>
        <dbReference type="WBParaSite" id="nRc.2.0.1.t26504-RA"/>
    </source>
</evidence>
<dbReference type="WBParaSite" id="nRc.2.0.1.t26504-RA">
    <property type="protein sequence ID" value="nRc.2.0.1.t26504-RA"/>
    <property type="gene ID" value="nRc.2.0.1.g26504"/>
</dbReference>
<reference evidence="2" key="1">
    <citation type="submission" date="2022-11" db="UniProtKB">
        <authorList>
            <consortium name="WormBaseParasite"/>
        </authorList>
    </citation>
    <scope>IDENTIFICATION</scope>
</reference>